<keyword evidence="1" id="KW-0175">Coiled coil</keyword>
<dbReference type="EMBL" id="BQNB010020583">
    <property type="protein sequence ID" value="GJT97479.1"/>
    <property type="molecule type" value="Genomic_DNA"/>
</dbReference>
<reference evidence="2" key="1">
    <citation type="journal article" date="2022" name="Int. J. Mol. Sci.">
        <title>Draft Genome of Tanacetum Coccineum: Genomic Comparison of Closely Related Tanacetum-Family Plants.</title>
        <authorList>
            <person name="Yamashiro T."/>
            <person name="Shiraishi A."/>
            <person name="Nakayama K."/>
            <person name="Satake H."/>
        </authorList>
    </citation>
    <scope>NUCLEOTIDE SEQUENCE</scope>
</reference>
<proteinExistence type="predicted"/>
<protein>
    <submittedName>
        <fullName evidence="2">Uncharacterized protein</fullName>
    </submittedName>
</protein>
<organism evidence="2 3">
    <name type="scientific">Tanacetum coccineum</name>
    <dbReference type="NCBI Taxonomy" id="301880"/>
    <lineage>
        <taxon>Eukaryota</taxon>
        <taxon>Viridiplantae</taxon>
        <taxon>Streptophyta</taxon>
        <taxon>Embryophyta</taxon>
        <taxon>Tracheophyta</taxon>
        <taxon>Spermatophyta</taxon>
        <taxon>Magnoliopsida</taxon>
        <taxon>eudicotyledons</taxon>
        <taxon>Gunneridae</taxon>
        <taxon>Pentapetalae</taxon>
        <taxon>asterids</taxon>
        <taxon>campanulids</taxon>
        <taxon>Asterales</taxon>
        <taxon>Asteraceae</taxon>
        <taxon>Asteroideae</taxon>
        <taxon>Anthemideae</taxon>
        <taxon>Anthemidinae</taxon>
        <taxon>Tanacetum</taxon>
    </lineage>
</organism>
<dbReference type="Proteomes" id="UP001151760">
    <property type="component" value="Unassembled WGS sequence"/>
</dbReference>
<accession>A0ABQ5IBG2</accession>
<sequence>MPHDLPLPGGHTPISDEGRLKHDELMELVTKLLDMIAALEKDLQQTKKTYSSALTKLVLKVNKLEKQVRSGKARKRARIDEGTSWFQEDIEMQDKNSVDTEVLLEEATLTELIEDLGSGEKALVYIKRSGSKAKEKGKAIMQEPEPPKKLKKRVQVQMSIDEELVRKVQEEEQAKAMAEQEQERINFKAALELQRQLNEREEVPAEAT</sequence>
<comment type="caution">
    <text evidence="2">The sequence shown here is derived from an EMBL/GenBank/DDBJ whole genome shotgun (WGS) entry which is preliminary data.</text>
</comment>
<feature type="coiled-coil region" evidence="1">
    <location>
        <begin position="22"/>
        <end position="56"/>
    </location>
</feature>
<keyword evidence="3" id="KW-1185">Reference proteome</keyword>
<evidence type="ECO:0000313" key="3">
    <source>
        <dbReference type="Proteomes" id="UP001151760"/>
    </source>
</evidence>
<evidence type="ECO:0000313" key="2">
    <source>
        <dbReference type="EMBL" id="GJT97479.1"/>
    </source>
</evidence>
<name>A0ABQ5IBG2_9ASTR</name>
<reference evidence="2" key="2">
    <citation type="submission" date="2022-01" db="EMBL/GenBank/DDBJ databases">
        <authorList>
            <person name="Yamashiro T."/>
            <person name="Shiraishi A."/>
            <person name="Satake H."/>
            <person name="Nakayama K."/>
        </authorList>
    </citation>
    <scope>NUCLEOTIDE SEQUENCE</scope>
</reference>
<evidence type="ECO:0000256" key="1">
    <source>
        <dbReference type="SAM" id="Coils"/>
    </source>
</evidence>
<gene>
    <name evidence="2" type="ORF">Tco_1092997</name>
</gene>